<name>A0A9D2AGX7_9FIRM</name>
<accession>A0A9D2AGX7</accession>
<evidence type="ECO:0000313" key="2">
    <source>
        <dbReference type="Proteomes" id="UP000824204"/>
    </source>
</evidence>
<gene>
    <name evidence="1" type="ORF">H9741_07775</name>
</gene>
<proteinExistence type="predicted"/>
<reference evidence="1" key="2">
    <citation type="submission" date="2021-04" db="EMBL/GenBank/DDBJ databases">
        <authorList>
            <person name="Gilroy R."/>
        </authorList>
    </citation>
    <scope>NUCLEOTIDE SEQUENCE</scope>
    <source>
        <strain evidence="1">811</strain>
    </source>
</reference>
<evidence type="ECO:0000313" key="1">
    <source>
        <dbReference type="EMBL" id="HIX08352.1"/>
    </source>
</evidence>
<dbReference type="AlphaFoldDB" id="A0A9D2AGX7"/>
<protein>
    <submittedName>
        <fullName evidence="1">Uncharacterized protein</fullName>
    </submittedName>
</protein>
<dbReference type="Proteomes" id="UP000824204">
    <property type="component" value="Unassembled WGS sequence"/>
</dbReference>
<comment type="caution">
    <text evidence="1">The sequence shown here is derived from an EMBL/GenBank/DDBJ whole genome shotgun (WGS) entry which is preliminary data.</text>
</comment>
<organism evidence="1 2">
    <name type="scientific">Candidatus Borkfalkia faecipullorum</name>
    <dbReference type="NCBI Taxonomy" id="2838510"/>
    <lineage>
        <taxon>Bacteria</taxon>
        <taxon>Bacillati</taxon>
        <taxon>Bacillota</taxon>
        <taxon>Clostridia</taxon>
        <taxon>Christensenellales</taxon>
        <taxon>Christensenellaceae</taxon>
        <taxon>Candidatus Borkfalkia</taxon>
    </lineage>
</organism>
<dbReference type="EMBL" id="DXFX01000100">
    <property type="protein sequence ID" value="HIX08352.1"/>
    <property type="molecule type" value="Genomic_DNA"/>
</dbReference>
<sequence length="100" mass="11309">MLSVLLGQKEGYTFYYSLRDGTDVSGGGLKEGELVCDENCTQKELMLRTLINKCMNDGIARVFTRDVWGQDLARFGFEREGDIFVSDAEKLRLPHDCKHG</sequence>
<reference evidence="1" key="1">
    <citation type="journal article" date="2021" name="PeerJ">
        <title>Extensive microbial diversity within the chicken gut microbiome revealed by metagenomics and culture.</title>
        <authorList>
            <person name="Gilroy R."/>
            <person name="Ravi A."/>
            <person name="Getino M."/>
            <person name="Pursley I."/>
            <person name="Horton D.L."/>
            <person name="Alikhan N.F."/>
            <person name="Baker D."/>
            <person name="Gharbi K."/>
            <person name="Hall N."/>
            <person name="Watson M."/>
            <person name="Adriaenssens E.M."/>
            <person name="Foster-Nyarko E."/>
            <person name="Jarju S."/>
            <person name="Secka A."/>
            <person name="Antonio M."/>
            <person name="Oren A."/>
            <person name="Chaudhuri R.R."/>
            <person name="La Ragione R."/>
            <person name="Hildebrand F."/>
            <person name="Pallen M.J."/>
        </authorList>
    </citation>
    <scope>NUCLEOTIDE SEQUENCE</scope>
    <source>
        <strain evidence="1">811</strain>
    </source>
</reference>